<accession>A0ABS3TX28</accession>
<dbReference type="Pfam" id="PF06123">
    <property type="entry name" value="CreD"/>
    <property type="match status" value="1"/>
</dbReference>
<keyword evidence="1" id="KW-0812">Transmembrane</keyword>
<reference evidence="2 3" key="1">
    <citation type="submission" date="2020-12" db="EMBL/GenBank/DDBJ databases">
        <title>Pseudomonas schmalbachii sp. nov. isolated from millipede gut.</title>
        <authorList>
            <person name="Shelomi M."/>
        </authorList>
    </citation>
    <scope>NUCLEOTIDE SEQUENCE [LARGE SCALE GENOMIC DNA]</scope>
    <source>
        <strain evidence="2 3">Milli4</strain>
    </source>
</reference>
<feature type="transmembrane region" description="Helical" evidence="1">
    <location>
        <begin position="385"/>
        <end position="405"/>
    </location>
</feature>
<dbReference type="Proteomes" id="UP000669060">
    <property type="component" value="Unassembled WGS sequence"/>
</dbReference>
<name>A0ABS3TX28_9PSED</name>
<comment type="caution">
    <text evidence="2">The sequence shown here is derived from an EMBL/GenBank/DDBJ whole genome shotgun (WGS) entry which is preliminary data.</text>
</comment>
<sequence length="459" mass="51064">MNRTLAIKLGAIAGLILLLLIPLLMIDGLIGERQAYRDGVLQDIARSSSYAQQITGPLVVVPYSRTVREWHVDKETKKRTLEEREYRGRLYFLPETFELDGQMRTELRHRGIYEARLYHADSRISGHFLLPANYGIDENLADYRFEQPFLTVGISDVRGIENALKLRLNGQQLDFQPGSQESMLGNGVHAPLTGVNGSAQQRLDYAFDLALLGSSRLDITPIGRDSQVSLKSDWPHPSFGGEFLPTERTVNNDGFSARWRSSFFATNLEEKVQACAARSGCDLSASSFGVGLVDPVDQYLKADRAIKYALLFIVLTFAGFFLFEVLARLAVHPIQYALVGMALALFYLLLLSLSEHLGFELAYLISASACVALIGFYLCHVLRSLARGCGFSLGLAALYGMLYGLLRAEDYALLMGSLLLFGVLAGVMVLTRKLDWYGIGKPRGKDELQWSLDEVEVQK</sequence>
<feature type="transmembrane region" description="Helical" evidence="1">
    <location>
        <begin position="308"/>
        <end position="327"/>
    </location>
</feature>
<dbReference type="NCBIfam" id="NF008712">
    <property type="entry name" value="PRK11715.1-1"/>
    <property type="match status" value="1"/>
</dbReference>
<keyword evidence="1" id="KW-1133">Transmembrane helix</keyword>
<evidence type="ECO:0000256" key="1">
    <source>
        <dbReference type="SAM" id="Phobius"/>
    </source>
</evidence>
<keyword evidence="3" id="KW-1185">Reference proteome</keyword>
<organism evidence="2 3">
    <name type="scientific">Pseudomonas schmalbachii</name>
    <dbReference type="NCBI Taxonomy" id="2816993"/>
    <lineage>
        <taxon>Bacteria</taxon>
        <taxon>Pseudomonadati</taxon>
        <taxon>Pseudomonadota</taxon>
        <taxon>Gammaproteobacteria</taxon>
        <taxon>Pseudomonadales</taxon>
        <taxon>Pseudomonadaceae</taxon>
        <taxon>Pseudomonas</taxon>
    </lineage>
</organism>
<proteinExistence type="predicted"/>
<dbReference type="PIRSF" id="PIRSF004548">
    <property type="entry name" value="CreD"/>
    <property type="match status" value="1"/>
</dbReference>
<feature type="transmembrane region" description="Helical" evidence="1">
    <location>
        <begin position="359"/>
        <end position="378"/>
    </location>
</feature>
<evidence type="ECO:0000313" key="2">
    <source>
        <dbReference type="EMBL" id="MBO3277898.1"/>
    </source>
</evidence>
<keyword evidence="1" id="KW-0472">Membrane</keyword>
<dbReference type="EMBL" id="JAELYA010000010">
    <property type="protein sequence ID" value="MBO3277898.1"/>
    <property type="molecule type" value="Genomic_DNA"/>
</dbReference>
<dbReference type="PANTHER" id="PTHR30092:SF0">
    <property type="entry name" value="INNER MEMBRANE PROTEIN CRED"/>
    <property type="match status" value="1"/>
</dbReference>
<evidence type="ECO:0000313" key="3">
    <source>
        <dbReference type="Proteomes" id="UP000669060"/>
    </source>
</evidence>
<dbReference type="RefSeq" id="WP_208316287.1">
    <property type="nucleotide sequence ID" value="NZ_JAELYA010000010.1"/>
</dbReference>
<protein>
    <submittedName>
        <fullName evidence="2">Cell envelope integrity protein CreD</fullName>
    </submittedName>
</protein>
<gene>
    <name evidence="2" type="primary">creD</name>
    <name evidence="2" type="ORF">JFY56_22005</name>
</gene>
<dbReference type="InterPro" id="IPR010364">
    <property type="entry name" value="Uncharacterised_IM_CreD"/>
</dbReference>
<feature type="transmembrane region" description="Helical" evidence="1">
    <location>
        <begin position="411"/>
        <end position="431"/>
    </location>
</feature>
<dbReference type="PANTHER" id="PTHR30092">
    <property type="entry name" value="INNER MEMBRANE PROTEIN CRED"/>
    <property type="match status" value="1"/>
</dbReference>
<feature type="transmembrane region" description="Helical" evidence="1">
    <location>
        <begin position="334"/>
        <end position="353"/>
    </location>
</feature>